<gene>
    <name evidence="2" type="ORF">DFR69_102777</name>
</gene>
<reference evidence="2 3" key="1">
    <citation type="submission" date="2018-05" db="EMBL/GenBank/DDBJ databases">
        <title>Genomic Encyclopedia of Type Strains, Phase IV (KMG-IV): sequencing the most valuable type-strain genomes for metagenomic binning, comparative biology and taxonomic classification.</title>
        <authorList>
            <person name="Goeker M."/>
        </authorList>
    </citation>
    <scope>NUCLEOTIDE SEQUENCE [LARGE SCALE GENOMIC DNA]</scope>
    <source>
        <strain evidence="2 3">DSM 44717</strain>
    </source>
</reference>
<evidence type="ECO:0000259" key="1">
    <source>
        <dbReference type="Pfam" id="PF18050"/>
    </source>
</evidence>
<proteinExistence type="predicted"/>
<comment type="caution">
    <text evidence="2">The sequence shown here is derived from an EMBL/GenBank/DDBJ whole genome shotgun (WGS) entry which is preliminary data.</text>
</comment>
<dbReference type="EMBL" id="QGTL01000002">
    <property type="protein sequence ID" value="PWV79711.1"/>
    <property type="molecule type" value="Genomic_DNA"/>
</dbReference>
<evidence type="ECO:0000313" key="3">
    <source>
        <dbReference type="Proteomes" id="UP000246410"/>
    </source>
</evidence>
<sequence length="117" mass="12389">MRIRLTAGTAEATGHLYSNATSRDFASLLPVTITTHDLGGREIAGPLPRALTGGDGRSDYRAGQLGYWSPSSDLAIYHHEDGFRIPSPGIVMIGEIETGLDAILAAAPDRPLTITTD</sequence>
<protein>
    <recommendedName>
        <fullName evidence="1">Cyclophilin-like domain-containing protein</fullName>
    </recommendedName>
</protein>
<evidence type="ECO:0000313" key="2">
    <source>
        <dbReference type="EMBL" id="PWV79711.1"/>
    </source>
</evidence>
<feature type="domain" description="Cyclophilin-like" evidence="1">
    <location>
        <begin position="5"/>
        <end position="109"/>
    </location>
</feature>
<accession>A0A317NWU1</accession>
<dbReference type="Pfam" id="PF18050">
    <property type="entry name" value="Cyclophil_like2"/>
    <property type="match status" value="1"/>
</dbReference>
<organism evidence="2 3">
    <name type="scientific">Nocardia neocaledoniensis</name>
    <dbReference type="NCBI Taxonomy" id="236511"/>
    <lineage>
        <taxon>Bacteria</taxon>
        <taxon>Bacillati</taxon>
        <taxon>Actinomycetota</taxon>
        <taxon>Actinomycetes</taxon>
        <taxon>Mycobacteriales</taxon>
        <taxon>Nocardiaceae</taxon>
        <taxon>Nocardia</taxon>
    </lineage>
</organism>
<dbReference type="SUPFAM" id="SSF50891">
    <property type="entry name" value="Cyclophilin-like"/>
    <property type="match status" value="1"/>
</dbReference>
<keyword evidence="3" id="KW-1185">Reference proteome</keyword>
<dbReference type="Gene3D" id="2.40.100.20">
    <property type="match status" value="1"/>
</dbReference>
<dbReference type="AlphaFoldDB" id="A0A317NWU1"/>
<dbReference type="Proteomes" id="UP000246410">
    <property type="component" value="Unassembled WGS sequence"/>
</dbReference>
<name>A0A317NWU1_9NOCA</name>
<dbReference type="InterPro" id="IPR041183">
    <property type="entry name" value="Cyclophilin-like"/>
</dbReference>
<dbReference type="InterPro" id="IPR029000">
    <property type="entry name" value="Cyclophilin-like_dom_sf"/>
</dbReference>